<proteinExistence type="predicted"/>
<gene>
    <name evidence="3" type="ORF">GCM10007874_22740</name>
</gene>
<dbReference type="SUPFAM" id="SSF51430">
    <property type="entry name" value="NAD(P)-linked oxidoreductase"/>
    <property type="match status" value="1"/>
</dbReference>
<dbReference type="PANTHER" id="PTHR43625">
    <property type="entry name" value="AFLATOXIN B1 ALDEHYDE REDUCTASE"/>
    <property type="match status" value="1"/>
</dbReference>
<keyword evidence="1" id="KW-0560">Oxidoreductase</keyword>
<dbReference type="InterPro" id="IPR036812">
    <property type="entry name" value="NAD(P)_OxRdtase_dom_sf"/>
</dbReference>
<dbReference type="EMBL" id="BSPC01000022">
    <property type="protein sequence ID" value="GLS19257.1"/>
    <property type="molecule type" value="Genomic_DNA"/>
</dbReference>
<reference evidence="4" key="1">
    <citation type="journal article" date="2019" name="Int. J. Syst. Evol. Microbiol.">
        <title>The Global Catalogue of Microorganisms (GCM) 10K type strain sequencing project: providing services to taxonomists for standard genome sequencing and annotation.</title>
        <authorList>
            <consortium name="The Broad Institute Genomics Platform"/>
            <consortium name="The Broad Institute Genome Sequencing Center for Infectious Disease"/>
            <person name="Wu L."/>
            <person name="Ma J."/>
        </authorList>
    </citation>
    <scope>NUCLEOTIDE SEQUENCE [LARGE SCALE GENOMIC DNA]</scope>
    <source>
        <strain evidence="4">NBRC 101365</strain>
    </source>
</reference>
<keyword evidence="4" id="KW-1185">Reference proteome</keyword>
<evidence type="ECO:0000313" key="4">
    <source>
        <dbReference type="Proteomes" id="UP001156882"/>
    </source>
</evidence>
<name>A0ABQ6CLX0_9HYPH</name>
<protein>
    <submittedName>
        <fullName evidence="3">Oxidoreductase</fullName>
    </submittedName>
</protein>
<organism evidence="3 4">
    <name type="scientific">Labrys miyagiensis</name>
    <dbReference type="NCBI Taxonomy" id="346912"/>
    <lineage>
        <taxon>Bacteria</taxon>
        <taxon>Pseudomonadati</taxon>
        <taxon>Pseudomonadota</taxon>
        <taxon>Alphaproteobacteria</taxon>
        <taxon>Hyphomicrobiales</taxon>
        <taxon>Xanthobacteraceae</taxon>
        <taxon>Labrys</taxon>
    </lineage>
</organism>
<dbReference type="Gene3D" id="3.20.20.100">
    <property type="entry name" value="NADP-dependent oxidoreductase domain"/>
    <property type="match status" value="1"/>
</dbReference>
<evidence type="ECO:0000313" key="3">
    <source>
        <dbReference type="EMBL" id="GLS19257.1"/>
    </source>
</evidence>
<dbReference type="InterPro" id="IPR050791">
    <property type="entry name" value="Aldo-Keto_reductase"/>
</dbReference>
<evidence type="ECO:0000259" key="2">
    <source>
        <dbReference type="Pfam" id="PF00248"/>
    </source>
</evidence>
<evidence type="ECO:0000256" key="1">
    <source>
        <dbReference type="ARBA" id="ARBA00023002"/>
    </source>
</evidence>
<dbReference type="Proteomes" id="UP001156882">
    <property type="component" value="Unassembled WGS sequence"/>
</dbReference>
<comment type="caution">
    <text evidence="3">The sequence shown here is derived from an EMBL/GenBank/DDBJ whole genome shotgun (WGS) entry which is preliminary data.</text>
</comment>
<dbReference type="PANTHER" id="PTHR43625:SF40">
    <property type="entry name" value="ALDO-KETO REDUCTASE YAKC [NADP(+)]"/>
    <property type="match status" value="1"/>
</dbReference>
<dbReference type="RefSeq" id="WP_284312139.1">
    <property type="nucleotide sequence ID" value="NZ_BSPC01000022.1"/>
</dbReference>
<dbReference type="InterPro" id="IPR023210">
    <property type="entry name" value="NADP_OxRdtase_dom"/>
</dbReference>
<accession>A0ABQ6CLX0</accession>
<dbReference type="CDD" id="cd19076">
    <property type="entry name" value="AKR_AKR13A_13D"/>
    <property type="match status" value="1"/>
</dbReference>
<sequence>MLGQGLEVSTLGLGCMGMSWAYGATDDDHDEAVRTIHHALDIGINFLDTADVYGPHTNERLVGKAIAGRRDEVVLATKFGIVRSPGTSMDERSINGRPDYVRASCDASLQRLGVDHIDLYYQHRIDPDTPIEETVGALKGLIEAGKIRHYGLSEASPETLRRAHAVHPVTALQSEYSLWTRDPEDGVLATTRELGIGFVPYSPLGRGFLSGALKSMDALAPDDYRRRSPRFIDGNFERNLALVEKVEEVAARKGITPAQLALAWLLAQDDHIVPIPGTRRRLRLDENVGAIAVTLTPAELAEIDTALPRAIGARYPEAAMRELQG</sequence>
<dbReference type="Pfam" id="PF00248">
    <property type="entry name" value="Aldo_ket_red"/>
    <property type="match status" value="1"/>
</dbReference>
<feature type="domain" description="NADP-dependent oxidoreductase" evidence="2">
    <location>
        <begin position="11"/>
        <end position="306"/>
    </location>
</feature>